<dbReference type="SMART" id="SM00346">
    <property type="entry name" value="HTH_ICLR"/>
    <property type="match status" value="1"/>
</dbReference>
<dbReference type="InterPro" id="IPR029016">
    <property type="entry name" value="GAF-like_dom_sf"/>
</dbReference>
<evidence type="ECO:0000259" key="6">
    <source>
        <dbReference type="PROSITE" id="PS51078"/>
    </source>
</evidence>
<dbReference type="PROSITE" id="PS51077">
    <property type="entry name" value="HTH_ICLR"/>
    <property type="match status" value="1"/>
</dbReference>
<keyword evidence="1" id="KW-0805">Transcription regulation</keyword>
<feature type="region of interest" description="Disordered" evidence="4">
    <location>
        <begin position="1"/>
        <end position="65"/>
    </location>
</feature>
<evidence type="ECO:0000256" key="4">
    <source>
        <dbReference type="SAM" id="MobiDB-lite"/>
    </source>
</evidence>
<protein>
    <submittedName>
        <fullName evidence="7">DNA-binding IclR family transcriptional regulator</fullName>
    </submittedName>
</protein>
<feature type="domain" description="HTH iclR-type" evidence="5">
    <location>
        <begin position="66"/>
        <end position="125"/>
    </location>
</feature>
<dbReference type="SUPFAM" id="SSF55781">
    <property type="entry name" value="GAF domain-like"/>
    <property type="match status" value="1"/>
</dbReference>
<evidence type="ECO:0000313" key="7">
    <source>
        <dbReference type="EMBL" id="MBE1513906.1"/>
    </source>
</evidence>
<dbReference type="PANTHER" id="PTHR30136:SF39">
    <property type="entry name" value="TRANSCRIPTIONAL REGULATORY PROTEIN"/>
    <property type="match status" value="1"/>
</dbReference>
<dbReference type="InterPro" id="IPR036390">
    <property type="entry name" value="WH_DNA-bd_sf"/>
</dbReference>
<dbReference type="Gene3D" id="3.30.450.40">
    <property type="match status" value="1"/>
</dbReference>
<dbReference type="GO" id="GO:0003677">
    <property type="term" value="F:DNA binding"/>
    <property type="evidence" value="ECO:0007669"/>
    <property type="project" value="UniProtKB-KW"/>
</dbReference>
<dbReference type="Gene3D" id="1.10.10.10">
    <property type="entry name" value="Winged helix-like DNA-binding domain superfamily/Winged helix DNA-binding domain"/>
    <property type="match status" value="1"/>
</dbReference>
<evidence type="ECO:0000256" key="3">
    <source>
        <dbReference type="ARBA" id="ARBA00023163"/>
    </source>
</evidence>
<name>A0ABR9J4I6_9MICC</name>
<evidence type="ECO:0000256" key="2">
    <source>
        <dbReference type="ARBA" id="ARBA00023125"/>
    </source>
</evidence>
<keyword evidence="2 7" id="KW-0238">DNA-binding</keyword>
<feature type="compositionally biased region" description="Pro residues" evidence="4">
    <location>
        <begin position="1"/>
        <end position="16"/>
    </location>
</feature>
<dbReference type="InterPro" id="IPR005471">
    <property type="entry name" value="Tscrpt_reg_IclR_N"/>
</dbReference>
<dbReference type="Pfam" id="PF01614">
    <property type="entry name" value="IclR_C"/>
    <property type="match status" value="1"/>
</dbReference>
<reference evidence="7 8" key="1">
    <citation type="submission" date="2020-10" db="EMBL/GenBank/DDBJ databases">
        <title>Sequencing the genomes of 1000 actinobacteria strains.</title>
        <authorList>
            <person name="Klenk H.-P."/>
        </authorList>
    </citation>
    <scope>NUCLEOTIDE SEQUENCE [LARGE SCALE GENOMIC DNA]</scope>
    <source>
        <strain evidence="7 8">DSM 15474</strain>
    </source>
</reference>
<evidence type="ECO:0000256" key="1">
    <source>
        <dbReference type="ARBA" id="ARBA00023015"/>
    </source>
</evidence>
<dbReference type="PANTHER" id="PTHR30136">
    <property type="entry name" value="HELIX-TURN-HELIX TRANSCRIPTIONAL REGULATOR, ICLR FAMILY"/>
    <property type="match status" value="1"/>
</dbReference>
<keyword evidence="8" id="KW-1185">Reference proteome</keyword>
<dbReference type="PROSITE" id="PS51078">
    <property type="entry name" value="ICLR_ED"/>
    <property type="match status" value="1"/>
</dbReference>
<keyword evidence="3" id="KW-0804">Transcription</keyword>
<accession>A0ABR9J4I6</accession>
<dbReference type="EMBL" id="JADBEE010000001">
    <property type="protein sequence ID" value="MBE1513906.1"/>
    <property type="molecule type" value="Genomic_DNA"/>
</dbReference>
<dbReference type="Pfam" id="PF09339">
    <property type="entry name" value="HTH_IclR"/>
    <property type="match status" value="1"/>
</dbReference>
<proteinExistence type="predicted"/>
<sequence>MPASPSSPRPGEPRPPQSSEIYSPQTSTARQRRMVAQKLGPAGVGATTPPTLPPDPPRPLHSPSGIGVVDKSVMIMDALEAGPASLAQLVECTGLARPTVHRLASALVHHRFLSRDVRGRYVIGSRLAELASAAGDDRLVTAAGPILLRLRDATGESSQLYRRQGDARVCVASAERPIGLRDSIPVGTQLSMKAGSAAQVLLAWEDHERLVEGLQGARFTPTVLAGVRRRGWGESLGEREAGVASVSAAVRGPSGRVIAAVSISGPIERLTRQPGRQYAGVVVQAAHQLTELVRKNPDAAEHGLGEQ</sequence>
<gene>
    <name evidence="7" type="ORF">H4W26_000661</name>
</gene>
<organism evidence="7 8">
    <name type="scientific">Nesterenkonia halotolerans</name>
    <dbReference type="NCBI Taxonomy" id="225325"/>
    <lineage>
        <taxon>Bacteria</taxon>
        <taxon>Bacillati</taxon>
        <taxon>Actinomycetota</taxon>
        <taxon>Actinomycetes</taxon>
        <taxon>Micrococcales</taxon>
        <taxon>Micrococcaceae</taxon>
        <taxon>Nesterenkonia</taxon>
    </lineage>
</organism>
<dbReference type="Proteomes" id="UP000636579">
    <property type="component" value="Unassembled WGS sequence"/>
</dbReference>
<evidence type="ECO:0000259" key="5">
    <source>
        <dbReference type="PROSITE" id="PS51077"/>
    </source>
</evidence>
<comment type="caution">
    <text evidence="7">The sequence shown here is derived from an EMBL/GenBank/DDBJ whole genome shotgun (WGS) entry which is preliminary data.</text>
</comment>
<dbReference type="SUPFAM" id="SSF46785">
    <property type="entry name" value="Winged helix' DNA-binding domain"/>
    <property type="match status" value="1"/>
</dbReference>
<dbReference type="InterPro" id="IPR014757">
    <property type="entry name" value="Tscrpt_reg_IclR_C"/>
</dbReference>
<evidence type="ECO:0000313" key="8">
    <source>
        <dbReference type="Proteomes" id="UP000636579"/>
    </source>
</evidence>
<feature type="domain" description="IclR-ED" evidence="6">
    <location>
        <begin position="126"/>
        <end position="295"/>
    </location>
</feature>
<dbReference type="InterPro" id="IPR036388">
    <property type="entry name" value="WH-like_DNA-bd_sf"/>
</dbReference>
<feature type="compositionally biased region" description="Pro residues" evidence="4">
    <location>
        <begin position="50"/>
        <end position="60"/>
    </location>
</feature>
<dbReference type="InterPro" id="IPR050707">
    <property type="entry name" value="HTH_MetabolicPath_Reg"/>
</dbReference>